<evidence type="ECO:0000256" key="7">
    <source>
        <dbReference type="ARBA" id="ARBA00023315"/>
    </source>
</evidence>
<dbReference type="InterPro" id="IPR014031">
    <property type="entry name" value="Ketoacyl_synth_C"/>
</dbReference>
<dbReference type="InterPro" id="IPR018201">
    <property type="entry name" value="Ketoacyl_synth_AS"/>
</dbReference>
<sequence>AVNPERAFRELGFDSLTAVELRNRLNTVTGLRLPATLVFDYPTVETLVAHLLDELLGADSTVALPIAASAQSVADDPIVVVGMSCRYPGGVTSPEDLWRLVTEGSDVISAFPTNRGWDVDGLFDPDPDHKGTSYTRSGGFLHDAGEFDPTFFGMSPREALATDSQQRLLLETSWEAIERSGIDPVSLKGSATGVFAGVMYNDYSAVLAGPEFEGFQGSGSSPSLASGRVSYTLGLEGPAVTVDTACSSSLVAMHWAMQALRSGECSLALAGGVTVMSTPAVFVDFARQRGLSADGRCKAFSESADGVGWSEGVGMVVLERQSDAVRNGHEILAVVRGSAVNQDGASNGLTAPNGPSQQRVIRQALASGGLSMDDVDVVEAHGTGTTLGDPIEAQALLATYGRDRDEDRPLLLGSVKSNIGHTQAAAGVAGVIKMVMAMRHGVLPQTLHVDAPSSHVDWSAGAVELLTESTPWPETGRRRRAGVSSFGISGTNAHVILEQPAHVIQGTVLDGTETSAAESGGAPWILSGKTPEALRGQAARLLASLEERPELRPVDVGYSLATGRSKFDHRAVVLPDASADAVRALAALASGAPHPSVVSGAVAGGRSAVMFSGQGSQRLGMGRELYGRFPVFADTLDSVLAQLEGGLGRSLREVMWGEDIELLNETGYTQPALFAVEVALFRLVESWGVKPDFVAGHSIGEIAAAHVAGVFSLEDAARLVVARAQLMQALPTGGAMVAVQATEDEVLPLLAEREGQVSIAAVNGPSSVVISGHEDVVLDVAARLEEDGRKATWLRVSHAFHSPLMDPMLEEFRTVAESLSYAEPVIPVVSNLTGAVASAEELCSAGYWVRHVREAVRFADGIRTLAEQDVTTFLELGPDGVLSAMAQESAPEDAALVSMLRKGRDEELTALTALAQLHVRGVPTEWTALFTGARRVAVPTYAFQRQWFWPAGPLGGTGDVRAAGLESAGHPLLGATVALAGTEGALVTGRLSVQAHPWLADHVVMGRVLLPGTALLELAIRAGDEVGCDRVEELTLAAPLVLPDHGAVQVQVAVGAPDESGRRSVEIHSRLEGSDSPWTQHASGALTVGGRTPVDGFDTAVWPPAGAEALDVEGCYERFAELGFAYGPVFQGLRAAWVRGNEVFAEVGLPEGAQGDAAAFGLHPALLDSALHASLLAGEASGEGGGGLPFSWEGASLVASGASALRVRIAPVTGRDAVSISVADLSGAPVASVDSLLVRAVTKEELNGSADGGADSLFGLQWMPVAAAPEADAPGSVVVLGPDAFGLAEVLAKSGTNVQTYADPAALTAGEPPVPATVLLSIASTGESDVVESVHTLTAQVLALVQGWLAEERFAGSRLVFVTRGAVAVDGGTVADLAAASVWGLVRTAQTENPGSFGLLDLATGAPSPSALRKALGSDEPQLIISDDIVRAGRLTRVSLPSDESQDGNEASVVGFGEGTVLVTGGTGGLGAVVARHLVV</sequence>
<dbReference type="Gene3D" id="3.40.50.11460">
    <property type="match status" value="1"/>
</dbReference>
<evidence type="ECO:0000256" key="3">
    <source>
        <dbReference type="ARBA" id="ARBA00022553"/>
    </source>
</evidence>
<feature type="non-terminal residue" evidence="12">
    <location>
        <position position="1480"/>
    </location>
</feature>
<dbReference type="PROSITE" id="PS00606">
    <property type="entry name" value="KS3_1"/>
    <property type="match status" value="1"/>
</dbReference>
<dbReference type="InterPro" id="IPR032821">
    <property type="entry name" value="PKS_assoc"/>
</dbReference>
<dbReference type="InterPro" id="IPR009081">
    <property type="entry name" value="PP-bd_ACP"/>
</dbReference>
<reference evidence="12 13" key="1">
    <citation type="submission" date="2020-08" db="EMBL/GenBank/DDBJ databases">
        <title>Genomic Encyclopedia of Type Strains, Phase IV (KMG-IV): sequencing the most valuable type-strain genomes for metagenomic binning, comparative biology and taxonomic classification.</title>
        <authorList>
            <person name="Goeker M."/>
        </authorList>
    </citation>
    <scope>NUCLEOTIDE SEQUENCE [LARGE SCALE GENOMIC DNA]</scope>
    <source>
        <strain evidence="12 13">DSM 40141</strain>
    </source>
</reference>
<keyword evidence="6" id="KW-0511">Multifunctional enzyme</keyword>
<dbReference type="CDD" id="cd00833">
    <property type="entry name" value="PKS"/>
    <property type="match status" value="1"/>
</dbReference>
<dbReference type="SMART" id="SM00827">
    <property type="entry name" value="PKS_AT"/>
    <property type="match status" value="1"/>
</dbReference>
<feature type="non-terminal residue" evidence="12">
    <location>
        <position position="1"/>
    </location>
</feature>
<dbReference type="Gene3D" id="3.10.129.110">
    <property type="entry name" value="Polyketide synthase dehydratase"/>
    <property type="match status" value="1"/>
</dbReference>
<dbReference type="InterPro" id="IPR050091">
    <property type="entry name" value="PKS_NRPS_Biosynth_Enz"/>
</dbReference>
<dbReference type="InterPro" id="IPR049552">
    <property type="entry name" value="PKS_DH_N"/>
</dbReference>
<dbReference type="InterPro" id="IPR020807">
    <property type="entry name" value="PKS_DH"/>
</dbReference>
<dbReference type="SUPFAM" id="SSF52151">
    <property type="entry name" value="FabD/lysophospholipase-like"/>
    <property type="match status" value="1"/>
</dbReference>
<dbReference type="InterPro" id="IPR049551">
    <property type="entry name" value="PKS_DH_C"/>
</dbReference>
<dbReference type="Pfam" id="PF21089">
    <property type="entry name" value="PKS_DH_N"/>
    <property type="match status" value="1"/>
</dbReference>
<protein>
    <submittedName>
        <fullName evidence="12">Acyl transferase domain-containing protein/acyl carrier protein</fullName>
    </submittedName>
</protein>
<dbReference type="InterPro" id="IPR020841">
    <property type="entry name" value="PKS_Beta-ketoAc_synthase_dom"/>
</dbReference>
<dbReference type="PROSITE" id="PS52019">
    <property type="entry name" value="PKS_MFAS_DH"/>
    <property type="match status" value="1"/>
</dbReference>
<dbReference type="InterPro" id="IPR014030">
    <property type="entry name" value="Ketoacyl_synth_N"/>
</dbReference>
<keyword evidence="4 12" id="KW-0808">Transferase</keyword>
<keyword evidence="5" id="KW-0045">Antibiotic biosynthesis</keyword>
<dbReference type="Pfam" id="PF14765">
    <property type="entry name" value="PS-DH"/>
    <property type="match status" value="1"/>
</dbReference>
<accession>A0A7X0LUL7</accession>
<dbReference type="Pfam" id="PF16197">
    <property type="entry name" value="KAsynt_C_assoc"/>
    <property type="match status" value="1"/>
</dbReference>
<evidence type="ECO:0000256" key="5">
    <source>
        <dbReference type="ARBA" id="ARBA00023194"/>
    </source>
</evidence>
<dbReference type="RefSeq" id="WP_185036669.1">
    <property type="nucleotide sequence ID" value="NZ_JACHEM010000051.1"/>
</dbReference>
<dbReference type="FunFam" id="3.40.366.10:FF:000002">
    <property type="entry name" value="Probable polyketide synthase 2"/>
    <property type="match status" value="1"/>
</dbReference>
<dbReference type="GO" id="GO:0004312">
    <property type="term" value="F:fatty acid synthase activity"/>
    <property type="evidence" value="ECO:0007669"/>
    <property type="project" value="TreeGrafter"/>
</dbReference>
<keyword evidence="7" id="KW-0012">Acyltransferase</keyword>
<dbReference type="InterPro" id="IPR016035">
    <property type="entry name" value="Acyl_Trfase/lysoPLipase"/>
</dbReference>
<dbReference type="SMART" id="SM01294">
    <property type="entry name" value="PKS_PP_betabranch"/>
    <property type="match status" value="1"/>
</dbReference>
<dbReference type="Pfam" id="PF00550">
    <property type="entry name" value="PP-binding"/>
    <property type="match status" value="1"/>
</dbReference>
<dbReference type="GO" id="GO:0004315">
    <property type="term" value="F:3-oxoacyl-[acyl-carrier-protein] synthase activity"/>
    <property type="evidence" value="ECO:0007669"/>
    <property type="project" value="InterPro"/>
</dbReference>
<dbReference type="SMART" id="SM00825">
    <property type="entry name" value="PKS_KS"/>
    <property type="match status" value="1"/>
</dbReference>
<proteinExistence type="predicted"/>
<dbReference type="Pfam" id="PF02801">
    <property type="entry name" value="Ketoacyl-synt_C"/>
    <property type="match status" value="1"/>
</dbReference>
<evidence type="ECO:0000259" key="11">
    <source>
        <dbReference type="PROSITE" id="PS52019"/>
    </source>
</evidence>
<dbReference type="PANTHER" id="PTHR43775">
    <property type="entry name" value="FATTY ACID SYNTHASE"/>
    <property type="match status" value="1"/>
</dbReference>
<dbReference type="InterPro" id="IPR036736">
    <property type="entry name" value="ACP-like_sf"/>
</dbReference>
<dbReference type="Pfam" id="PF22953">
    <property type="entry name" value="SpnB_Rossmann"/>
    <property type="match status" value="1"/>
</dbReference>
<dbReference type="Pfam" id="PF00698">
    <property type="entry name" value="Acyl_transf_1"/>
    <property type="match status" value="1"/>
</dbReference>
<evidence type="ECO:0000256" key="8">
    <source>
        <dbReference type="PROSITE-ProRule" id="PRU01363"/>
    </source>
</evidence>
<evidence type="ECO:0000256" key="6">
    <source>
        <dbReference type="ARBA" id="ARBA00023268"/>
    </source>
</evidence>
<dbReference type="InterPro" id="IPR006162">
    <property type="entry name" value="Ppantetheine_attach_site"/>
</dbReference>
<dbReference type="PROSITE" id="PS00012">
    <property type="entry name" value="PHOSPHOPANTETHEINE"/>
    <property type="match status" value="1"/>
</dbReference>
<dbReference type="InterPro" id="IPR036291">
    <property type="entry name" value="NAD(P)-bd_dom_sf"/>
</dbReference>
<feature type="domain" description="Carrier" evidence="9">
    <location>
        <begin position="1"/>
        <end position="55"/>
    </location>
</feature>
<evidence type="ECO:0000256" key="4">
    <source>
        <dbReference type="ARBA" id="ARBA00022679"/>
    </source>
</evidence>
<dbReference type="PROSITE" id="PS52004">
    <property type="entry name" value="KS3_2"/>
    <property type="match status" value="1"/>
</dbReference>
<dbReference type="PANTHER" id="PTHR43775:SF51">
    <property type="entry name" value="INACTIVE PHENOLPHTHIOCEROL SYNTHESIS POLYKETIDE SYNTHASE TYPE I PKS1-RELATED"/>
    <property type="match status" value="1"/>
</dbReference>
<dbReference type="Gene3D" id="1.10.1200.10">
    <property type="entry name" value="ACP-like"/>
    <property type="match status" value="1"/>
</dbReference>
<dbReference type="SMART" id="SM00826">
    <property type="entry name" value="PKS_DH"/>
    <property type="match status" value="1"/>
</dbReference>
<comment type="caution">
    <text evidence="12">The sequence shown here is derived from an EMBL/GenBank/DDBJ whole genome shotgun (WGS) entry which is preliminary data.</text>
</comment>
<dbReference type="Gene3D" id="3.40.366.10">
    <property type="entry name" value="Malonyl-Coenzyme A Acyl Carrier Protein, domain 2"/>
    <property type="match status" value="1"/>
</dbReference>
<evidence type="ECO:0000313" key="12">
    <source>
        <dbReference type="EMBL" id="MBB6440236.1"/>
    </source>
</evidence>
<dbReference type="Gene3D" id="3.30.70.3290">
    <property type="match status" value="1"/>
</dbReference>
<dbReference type="GO" id="GO:0033068">
    <property type="term" value="P:macrolide biosynthetic process"/>
    <property type="evidence" value="ECO:0007669"/>
    <property type="project" value="UniProtKB-ARBA"/>
</dbReference>
<feature type="domain" description="PKS/mFAS DH" evidence="11">
    <location>
        <begin position="970"/>
        <end position="1247"/>
    </location>
</feature>
<dbReference type="SUPFAM" id="SSF47336">
    <property type="entry name" value="ACP-like"/>
    <property type="match status" value="1"/>
</dbReference>
<gene>
    <name evidence="12" type="ORF">HNQ79_006751</name>
</gene>
<dbReference type="SUPFAM" id="SSF53901">
    <property type="entry name" value="Thiolase-like"/>
    <property type="match status" value="1"/>
</dbReference>
<keyword evidence="13" id="KW-1185">Reference proteome</keyword>
<dbReference type="InterPro" id="IPR016036">
    <property type="entry name" value="Malonyl_transacylase_ACP-bd"/>
</dbReference>
<dbReference type="InterPro" id="IPR020806">
    <property type="entry name" value="PKS_PP-bd"/>
</dbReference>
<organism evidence="12 13">
    <name type="scientific">Streptomyces candidus</name>
    <dbReference type="NCBI Taxonomy" id="67283"/>
    <lineage>
        <taxon>Bacteria</taxon>
        <taxon>Bacillati</taxon>
        <taxon>Actinomycetota</taxon>
        <taxon>Actinomycetes</taxon>
        <taxon>Kitasatosporales</taxon>
        <taxon>Streptomycetaceae</taxon>
        <taxon>Streptomyces</taxon>
    </lineage>
</organism>
<dbReference type="InterPro" id="IPR042104">
    <property type="entry name" value="PKS_dehydratase_sf"/>
</dbReference>
<dbReference type="Pfam" id="PF00109">
    <property type="entry name" value="ketoacyl-synt"/>
    <property type="match status" value="1"/>
</dbReference>
<dbReference type="Proteomes" id="UP000540423">
    <property type="component" value="Unassembled WGS sequence"/>
</dbReference>
<dbReference type="SMART" id="SM00823">
    <property type="entry name" value="PKS_PP"/>
    <property type="match status" value="1"/>
</dbReference>
<feature type="region of interest" description="C-terminal hotdog fold" evidence="8">
    <location>
        <begin position="1107"/>
        <end position="1247"/>
    </location>
</feature>
<dbReference type="GO" id="GO:0031177">
    <property type="term" value="F:phosphopantetheine binding"/>
    <property type="evidence" value="ECO:0007669"/>
    <property type="project" value="InterPro"/>
</dbReference>
<dbReference type="InterPro" id="IPR014043">
    <property type="entry name" value="Acyl_transferase_dom"/>
</dbReference>
<dbReference type="InterPro" id="IPR001227">
    <property type="entry name" value="Ac_transferase_dom_sf"/>
</dbReference>
<feature type="active site" description="Proton acceptor; for dehydratase activity" evidence="8">
    <location>
        <position position="1002"/>
    </location>
</feature>
<feature type="region of interest" description="N-terminal hotdog fold" evidence="8">
    <location>
        <begin position="970"/>
        <end position="1093"/>
    </location>
</feature>
<dbReference type="Gene3D" id="3.40.47.10">
    <property type="match status" value="1"/>
</dbReference>
<keyword evidence="2" id="KW-0596">Phosphopantetheine</keyword>
<evidence type="ECO:0000256" key="2">
    <source>
        <dbReference type="ARBA" id="ARBA00022450"/>
    </source>
</evidence>
<name>A0A7X0LUL7_9ACTN</name>
<dbReference type="InterPro" id="IPR055123">
    <property type="entry name" value="SpnB-like_Rossmann"/>
</dbReference>
<feature type="active site" description="Proton donor; for dehydratase activity" evidence="8">
    <location>
        <position position="1168"/>
    </location>
</feature>
<dbReference type="InterPro" id="IPR016039">
    <property type="entry name" value="Thiolase-like"/>
</dbReference>
<dbReference type="GO" id="GO:0006633">
    <property type="term" value="P:fatty acid biosynthetic process"/>
    <property type="evidence" value="ECO:0007669"/>
    <property type="project" value="InterPro"/>
</dbReference>
<evidence type="ECO:0000259" key="9">
    <source>
        <dbReference type="PROSITE" id="PS50075"/>
    </source>
</evidence>
<feature type="domain" description="Ketosynthase family 3 (KS3)" evidence="10">
    <location>
        <begin position="75"/>
        <end position="499"/>
    </location>
</feature>
<dbReference type="FunFam" id="3.40.47.10:FF:000019">
    <property type="entry name" value="Polyketide synthase type I"/>
    <property type="match status" value="1"/>
</dbReference>
<dbReference type="SUPFAM" id="SSF55048">
    <property type="entry name" value="Probable ACP-binding domain of malonyl-CoA ACP transacylase"/>
    <property type="match status" value="1"/>
</dbReference>
<evidence type="ECO:0000259" key="10">
    <source>
        <dbReference type="PROSITE" id="PS52004"/>
    </source>
</evidence>
<evidence type="ECO:0000313" key="13">
    <source>
        <dbReference type="Proteomes" id="UP000540423"/>
    </source>
</evidence>
<evidence type="ECO:0000256" key="1">
    <source>
        <dbReference type="ARBA" id="ARBA00004792"/>
    </source>
</evidence>
<dbReference type="InterPro" id="IPR049900">
    <property type="entry name" value="PKS_mFAS_DH"/>
</dbReference>
<dbReference type="PROSITE" id="PS50075">
    <property type="entry name" value="CARRIER"/>
    <property type="match status" value="1"/>
</dbReference>
<dbReference type="EMBL" id="JACHEM010000051">
    <property type="protein sequence ID" value="MBB6440236.1"/>
    <property type="molecule type" value="Genomic_DNA"/>
</dbReference>
<keyword evidence="3" id="KW-0597">Phosphoprotein</keyword>
<dbReference type="SUPFAM" id="SSF51735">
    <property type="entry name" value="NAD(P)-binding Rossmann-fold domains"/>
    <property type="match status" value="1"/>
</dbReference>
<comment type="pathway">
    <text evidence="1">Antibiotic biosynthesis.</text>
</comment>